<accession>A0A1S2LV79</accession>
<name>A0A1S2LV79_9BACI</name>
<dbReference type="Pfam" id="PF06691">
    <property type="entry name" value="DUF1189"/>
    <property type="match status" value="1"/>
</dbReference>
<organism evidence="2 3">
    <name type="scientific">Anaerobacillus arseniciselenatis</name>
    <dbReference type="NCBI Taxonomy" id="85682"/>
    <lineage>
        <taxon>Bacteria</taxon>
        <taxon>Bacillati</taxon>
        <taxon>Bacillota</taxon>
        <taxon>Bacilli</taxon>
        <taxon>Bacillales</taxon>
        <taxon>Bacillaceae</taxon>
        <taxon>Anaerobacillus</taxon>
    </lineage>
</organism>
<evidence type="ECO:0000256" key="1">
    <source>
        <dbReference type="SAM" id="Phobius"/>
    </source>
</evidence>
<dbReference type="Proteomes" id="UP000180098">
    <property type="component" value="Unassembled WGS sequence"/>
</dbReference>
<keyword evidence="1" id="KW-1133">Transmembrane helix</keyword>
<dbReference type="AlphaFoldDB" id="A0A1S2LV79"/>
<keyword evidence="1" id="KW-0472">Membrane</keyword>
<evidence type="ECO:0008006" key="4">
    <source>
        <dbReference type="Google" id="ProtNLM"/>
    </source>
</evidence>
<proteinExistence type="predicted"/>
<feature type="transmembrane region" description="Helical" evidence="1">
    <location>
        <begin position="160"/>
        <end position="191"/>
    </location>
</feature>
<evidence type="ECO:0000313" key="3">
    <source>
        <dbReference type="Proteomes" id="UP000180098"/>
    </source>
</evidence>
<reference evidence="2 3" key="1">
    <citation type="submission" date="2016-10" db="EMBL/GenBank/DDBJ databases">
        <title>Draft genome sequences of four alkaliphilic bacteria belonging to the Anaerobacillus genus.</title>
        <authorList>
            <person name="Bassil N.M."/>
            <person name="Lloyd J.R."/>
        </authorList>
    </citation>
    <scope>NUCLEOTIDE SEQUENCE [LARGE SCALE GENOMIC DNA]</scope>
    <source>
        <strain evidence="2 3">DSM 15340</strain>
    </source>
</reference>
<evidence type="ECO:0000313" key="2">
    <source>
        <dbReference type="EMBL" id="OIJ16110.1"/>
    </source>
</evidence>
<dbReference type="RefSeq" id="WP_071312035.1">
    <property type="nucleotide sequence ID" value="NZ_MLQQ01000001.1"/>
</dbReference>
<protein>
    <recommendedName>
        <fullName evidence="4">DUF1189 domain-containing protein</fullName>
    </recommendedName>
</protein>
<dbReference type="InterPro" id="IPR009574">
    <property type="entry name" value="DUF1189"/>
</dbReference>
<dbReference type="EMBL" id="MLQQ01000001">
    <property type="protein sequence ID" value="OIJ16110.1"/>
    <property type="molecule type" value="Genomic_DNA"/>
</dbReference>
<keyword evidence="3" id="KW-1185">Reference proteome</keyword>
<gene>
    <name evidence="2" type="ORF">BKP35_03795</name>
</gene>
<comment type="caution">
    <text evidence="2">The sequence shown here is derived from an EMBL/GenBank/DDBJ whole genome shotgun (WGS) entry which is preliminary data.</text>
</comment>
<keyword evidence="1" id="KW-0812">Transmembrane</keyword>
<feature type="transmembrane region" description="Helical" evidence="1">
    <location>
        <begin position="203"/>
        <end position="221"/>
    </location>
</feature>
<dbReference type="OrthoDB" id="1903376at2"/>
<feature type="transmembrane region" description="Helical" evidence="1">
    <location>
        <begin position="29"/>
        <end position="48"/>
    </location>
</feature>
<sequence>MNIFQQFIKSLYSPETIAKFRFQGIGKTILYVFLLMLITFSVAAFHLGSTVSTTVNQFQEVLENELPYFELNNSILTSDLDEPMHIQIDGDNFVFDTTGTLTAYDVEQQYRQAIALLETEAILITDGVSESFRYREFGNINLTKGQLEELTESIVSLLPLIISIIVLILYVVLTALKYIGIFVLSFIGLILKKNAGITIPYKQVWILSAYAVTLPTVFFAITDSLYIYIPFSFTLYWLVAIIMLFLIFREIPKPKDDDTMN</sequence>
<feature type="transmembrane region" description="Helical" evidence="1">
    <location>
        <begin position="227"/>
        <end position="248"/>
    </location>
</feature>